<gene>
    <name evidence="3" type="ORF">CDAR_448951</name>
</gene>
<reference evidence="3 4" key="1">
    <citation type="submission" date="2021-06" db="EMBL/GenBank/DDBJ databases">
        <title>Caerostris darwini draft genome.</title>
        <authorList>
            <person name="Kono N."/>
            <person name="Arakawa K."/>
        </authorList>
    </citation>
    <scope>NUCLEOTIDE SEQUENCE [LARGE SCALE GENOMIC DNA]</scope>
</reference>
<comment type="caution">
    <text evidence="3">The sequence shown here is derived from an EMBL/GenBank/DDBJ whole genome shotgun (WGS) entry which is preliminary data.</text>
</comment>
<evidence type="ECO:0000256" key="2">
    <source>
        <dbReference type="SAM" id="SignalP"/>
    </source>
</evidence>
<sequence length="91" mass="10008">MTFLFAIALVSIVEFVFCLSRVLVPAHAEPGRSHGRDARGIHLAQLHAGPRVGRPLLRQVVQERRRVLQVPAQGQPRGTEVRLAGSLPGRE</sequence>
<protein>
    <recommendedName>
        <fullName evidence="5">Secreted protein</fullName>
    </recommendedName>
</protein>
<evidence type="ECO:0000313" key="3">
    <source>
        <dbReference type="EMBL" id="GIY79724.1"/>
    </source>
</evidence>
<feature type="chain" id="PRO_5043360545" description="Secreted protein" evidence="2">
    <location>
        <begin position="19"/>
        <end position="91"/>
    </location>
</feature>
<dbReference type="Proteomes" id="UP001054837">
    <property type="component" value="Unassembled WGS sequence"/>
</dbReference>
<feature type="signal peptide" evidence="2">
    <location>
        <begin position="1"/>
        <end position="18"/>
    </location>
</feature>
<keyword evidence="4" id="KW-1185">Reference proteome</keyword>
<name>A0AAV4WCY9_9ARAC</name>
<dbReference type="EMBL" id="BPLQ01014439">
    <property type="protein sequence ID" value="GIY79724.1"/>
    <property type="molecule type" value="Genomic_DNA"/>
</dbReference>
<feature type="region of interest" description="Disordered" evidence="1">
    <location>
        <begin position="71"/>
        <end position="91"/>
    </location>
</feature>
<dbReference type="AlphaFoldDB" id="A0AAV4WCY9"/>
<proteinExistence type="predicted"/>
<evidence type="ECO:0008006" key="5">
    <source>
        <dbReference type="Google" id="ProtNLM"/>
    </source>
</evidence>
<organism evidence="3 4">
    <name type="scientific">Caerostris darwini</name>
    <dbReference type="NCBI Taxonomy" id="1538125"/>
    <lineage>
        <taxon>Eukaryota</taxon>
        <taxon>Metazoa</taxon>
        <taxon>Ecdysozoa</taxon>
        <taxon>Arthropoda</taxon>
        <taxon>Chelicerata</taxon>
        <taxon>Arachnida</taxon>
        <taxon>Araneae</taxon>
        <taxon>Araneomorphae</taxon>
        <taxon>Entelegynae</taxon>
        <taxon>Araneoidea</taxon>
        <taxon>Araneidae</taxon>
        <taxon>Caerostris</taxon>
    </lineage>
</organism>
<evidence type="ECO:0000313" key="4">
    <source>
        <dbReference type="Proteomes" id="UP001054837"/>
    </source>
</evidence>
<keyword evidence="2" id="KW-0732">Signal</keyword>
<accession>A0AAV4WCY9</accession>
<evidence type="ECO:0000256" key="1">
    <source>
        <dbReference type="SAM" id="MobiDB-lite"/>
    </source>
</evidence>